<dbReference type="Proteomes" id="UP000218054">
    <property type="component" value="Unassembled WGS sequence"/>
</dbReference>
<dbReference type="OrthoDB" id="21094at2"/>
<accession>A0A2A2ANX6</accession>
<dbReference type="EMBL" id="RDQJ01000032">
    <property type="protein sequence ID" value="RMX09336.1"/>
    <property type="molecule type" value="Genomic_DNA"/>
</dbReference>
<evidence type="ECO:0000256" key="3">
    <source>
        <dbReference type="ARBA" id="ARBA00022475"/>
    </source>
</evidence>
<dbReference type="EMBL" id="NSJB01000002">
    <property type="protein sequence ID" value="PAT37759.1"/>
    <property type="molecule type" value="Genomic_DNA"/>
</dbReference>
<comment type="similarity">
    <text evidence="2 7">Belongs to the UPF0056 (MarC) family.</text>
</comment>
<dbReference type="EMBL" id="NSJE01000039">
    <property type="protein sequence ID" value="PAT39979.1"/>
    <property type="molecule type" value="Genomic_DNA"/>
</dbReference>
<dbReference type="Proteomes" id="UP000275180">
    <property type="component" value="Unassembled WGS sequence"/>
</dbReference>
<dbReference type="Proteomes" id="UP000218439">
    <property type="component" value="Unassembled WGS sequence"/>
</dbReference>
<dbReference type="RefSeq" id="WP_095539328.1">
    <property type="nucleotide sequence ID" value="NZ_CP154474.1"/>
</dbReference>
<keyword evidence="5 7" id="KW-1133">Transmembrane helix</keyword>
<evidence type="ECO:0000256" key="1">
    <source>
        <dbReference type="ARBA" id="ARBA00004651"/>
    </source>
</evidence>
<comment type="caution">
    <text evidence="7">Lacks conserved residue(s) required for the propagation of feature annotation.</text>
</comment>
<evidence type="ECO:0000313" key="17">
    <source>
        <dbReference type="Proteomes" id="UP000275180"/>
    </source>
</evidence>
<dbReference type="Proteomes" id="UP000218644">
    <property type="component" value="Unassembled WGS sequence"/>
</dbReference>
<sequence length="252" mass="26284">MDIASYLVAFGTSALLALATLLPIANPTSTAPIFLSLTEGASDKMRQELARRIARNVFLLMVGATLLGSLVLDVFGISLDIVRTAGGLIVTNIGWRLLTTNSAESPRAAKIAENYTPEMVRSQAFFPLSFPITCGPGTISAAITVGVSLASPSIALAAVRTAGAVLGLAGIAMLIFLSYRYAEYLLRLLGETGTVVFLRLSAFILLCLGVQIFWDGAGSLLSDAIRTGVTPLGPIAQPAAPGRPPSAVDSLY</sequence>
<dbReference type="NCBIfam" id="TIGR00427">
    <property type="entry name" value="NAAT family transporter"/>
    <property type="match status" value="1"/>
</dbReference>
<accession>A0A2A2AQR4</accession>
<feature type="transmembrane region" description="Helical" evidence="7">
    <location>
        <begin position="128"/>
        <end position="150"/>
    </location>
</feature>
<feature type="transmembrane region" description="Helical" evidence="7">
    <location>
        <begin position="194"/>
        <end position="214"/>
    </location>
</feature>
<evidence type="ECO:0000256" key="2">
    <source>
        <dbReference type="ARBA" id="ARBA00009784"/>
    </source>
</evidence>
<dbReference type="PANTHER" id="PTHR33508:SF1">
    <property type="entry name" value="UPF0056 MEMBRANE PROTEIN YHCE"/>
    <property type="match status" value="1"/>
</dbReference>
<proteinExistence type="inferred from homology"/>
<evidence type="ECO:0000313" key="9">
    <source>
        <dbReference type="EMBL" id="PAT37759.1"/>
    </source>
</evidence>
<gene>
    <name evidence="8" type="ORF">CK620_03690</name>
    <name evidence="11" type="ORF">CK621_14320</name>
    <name evidence="10" type="ORF">CK623_09925</name>
    <name evidence="9" type="ORF">CK625_05715</name>
    <name evidence="12" type="ORF">EBQ34_13695</name>
</gene>
<feature type="transmembrane region" description="Helical" evidence="7">
    <location>
        <begin position="162"/>
        <end position="182"/>
    </location>
</feature>
<evidence type="ECO:0000313" key="10">
    <source>
        <dbReference type="EMBL" id="PAT39536.1"/>
    </source>
</evidence>
<dbReference type="AlphaFoldDB" id="A0A2A2AJG6"/>
<evidence type="ECO:0000313" key="11">
    <source>
        <dbReference type="EMBL" id="PAT39979.1"/>
    </source>
</evidence>
<dbReference type="InterPro" id="IPR002771">
    <property type="entry name" value="Multi_antbiot-R_MarC"/>
</dbReference>
<evidence type="ECO:0000313" key="12">
    <source>
        <dbReference type="EMBL" id="RMX09336.1"/>
    </source>
</evidence>
<evidence type="ECO:0000313" key="15">
    <source>
        <dbReference type="Proteomes" id="UP000218439"/>
    </source>
</evidence>
<reference evidence="12 17" key="2">
    <citation type="submission" date="2018-10" db="EMBL/GenBank/DDBJ databases">
        <title>Comamonadaceae CDC group NO-1 genome sequencing and assembly.</title>
        <authorList>
            <person name="Bernier A.-M."/>
            <person name="Bernard K."/>
        </authorList>
    </citation>
    <scope>NUCLEOTIDE SEQUENCE [LARGE SCALE GENOMIC DNA]</scope>
    <source>
        <strain evidence="12 17">NML180582</strain>
    </source>
</reference>
<feature type="transmembrane region" description="Helical" evidence="7">
    <location>
        <begin position="54"/>
        <end position="75"/>
    </location>
</feature>
<comment type="caution">
    <text evidence="9">The sequence shown here is derived from an EMBL/GenBank/DDBJ whole genome shotgun (WGS) entry which is preliminary data.</text>
</comment>
<keyword evidence="6 7" id="KW-0472">Membrane</keyword>
<dbReference type="PANTHER" id="PTHR33508">
    <property type="entry name" value="UPF0056 MEMBRANE PROTEIN YHCE"/>
    <property type="match status" value="1"/>
</dbReference>
<organism evidence="9 14">
    <name type="scientific">Vandammella animalimorsus</name>
    <dbReference type="NCBI Taxonomy" id="2029117"/>
    <lineage>
        <taxon>Bacteria</taxon>
        <taxon>Pseudomonadati</taxon>
        <taxon>Pseudomonadota</taxon>
        <taxon>Betaproteobacteria</taxon>
        <taxon>Burkholderiales</taxon>
        <taxon>Comamonadaceae</taxon>
        <taxon>Vandammella</taxon>
    </lineage>
</organism>
<evidence type="ECO:0000313" key="8">
    <source>
        <dbReference type="EMBL" id="PAT35040.1"/>
    </source>
</evidence>
<dbReference type="Proteomes" id="UP000217999">
    <property type="component" value="Unassembled WGS sequence"/>
</dbReference>
<accession>A0A2A2A930</accession>
<name>A0A2A2AJG6_9BURK</name>
<accession>A0A3M6R287</accession>
<dbReference type="Pfam" id="PF01914">
    <property type="entry name" value="MarC"/>
    <property type="match status" value="1"/>
</dbReference>
<dbReference type="EMBL" id="NSJF01000002">
    <property type="protein sequence ID" value="PAT35040.1"/>
    <property type="molecule type" value="Genomic_DNA"/>
</dbReference>
<evidence type="ECO:0000313" key="14">
    <source>
        <dbReference type="Proteomes" id="UP000218054"/>
    </source>
</evidence>
<protein>
    <recommendedName>
        <fullName evidence="7">UPF0056 membrane protein</fullName>
    </recommendedName>
</protein>
<evidence type="ECO:0000256" key="5">
    <source>
        <dbReference type="ARBA" id="ARBA00022989"/>
    </source>
</evidence>
<evidence type="ECO:0000256" key="6">
    <source>
        <dbReference type="ARBA" id="ARBA00023136"/>
    </source>
</evidence>
<accession>A0A2A2AJG6</accession>
<comment type="subcellular location">
    <subcellularLocation>
        <location evidence="1 7">Cell membrane</location>
        <topology evidence="1 7">Multi-pass membrane protein</topology>
    </subcellularLocation>
</comment>
<keyword evidence="4 7" id="KW-0812">Transmembrane</keyword>
<dbReference type="EMBL" id="NSJD01000016">
    <property type="protein sequence ID" value="PAT39536.1"/>
    <property type="molecule type" value="Genomic_DNA"/>
</dbReference>
<evidence type="ECO:0000256" key="4">
    <source>
        <dbReference type="ARBA" id="ARBA00022692"/>
    </source>
</evidence>
<dbReference type="GO" id="GO:0005886">
    <property type="term" value="C:plasma membrane"/>
    <property type="evidence" value="ECO:0007669"/>
    <property type="project" value="UniProtKB-SubCell"/>
</dbReference>
<evidence type="ECO:0000256" key="7">
    <source>
        <dbReference type="RuleBase" id="RU362048"/>
    </source>
</evidence>
<reference evidence="13 14" key="1">
    <citation type="submission" date="2017-08" db="EMBL/GenBank/DDBJ databases">
        <title>WGS of Clinical strains of the CDC Group NO-1 linked to zoonotic infections in humans.</title>
        <authorList>
            <person name="Bernier A.-M."/>
            <person name="Bernard K."/>
        </authorList>
    </citation>
    <scope>NUCLEOTIDE SEQUENCE [LARGE SCALE GENOMIC DNA]</scope>
    <source>
        <strain evidence="9 14">NML00-0135</strain>
        <strain evidence="8 13">NML03-0146</strain>
        <strain evidence="11 15">NML120219</strain>
        <strain evidence="10 16">NML79-0751</strain>
    </source>
</reference>
<keyword evidence="3" id="KW-1003">Cell membrane</keyword>
<evidence type="ECO:0000313" key="13">
    <source>
        <dbReference type="Proteomes" id="UP000217999"/>
    </source>
</evidence>
<keyword evidence="14" id="KW-1185">Reference proteome</keyword>
<evidence type="ECO:0000313" key="16">
    <source>
        <dbReference type="Proteomes" id="UP000218644"/>
    </source>
</evidence>